<dbReference type="Proteomes" id="UP001159179">
    <property type="component" value="Unassembled WGS sequence"/>
</dbReference>
<protein>
    <submittedName>
        <fullName evidence="1">Short-chain dehydrogenase</fullName>
    </submittedName>
</protein>
<accession>A0AAW6T808</accession>
<evidence type="ECO:0000313" key="2">
    <source>
        <dbReference type="Proteomes" id="UP001159179"/>
    </source>
</evidence>
<organism evidence="1 2">
    <name type="scientific">Heyndrickxia oleronia</name>
    <dbReference type="NCBI Taxonomy" id="38875"/>
    <lineage>
        <taxon>Bacteria</taxon>
        <taxon>Bacillati</taxon>
        <taxon>Bacillota</taxon>
        <taxon>Bacilli</taxon>
        <taxon>Bacillales</taxon>
        <taxon>Bacillaceae</taxon>
        <taxon>Heyndrickxia</taxon>
    </lineage>
</organism>
<dbReference type="NCBIfam" id="NF006168">
    <property type="entry name" value="PRK08309.1"/>
    <property type="match status" value="1"/>
</dbReference>
<dbReference type="SUPFAM" id="SSF51735">
    <property type="entry name" value="NAD(P)-binding Rossmann-fold domains"/>
    <property type="match status" value="1"/>
</dbReference>
<reference evidence="1" key="1">
    <citation type="submission" date="2023-03" db="EMBL/GenBank/DDBJ databases">
        <title>Bacterial isolates from washroom surfaces on a university campus.</title>
        <authorList>
            <person name="Holman D.B."/>
            <person name="Gzyl K.E."/>
            <person name="Taheri A.E."/>
        </authorList>
    </citation>
    <scope>NUCLEOTIDE SEQUENCE</scope>
    <source>
        <strain evidence="1">RD03</strain>
    </source>
</reference>
<dbReference type="InterPro" id="IPR036291">
    <property type="entry name" value="NAD(P)-bd_dom_sf"/>
</dbReference>
<dbReference type="AlphaFoldDB" id="A0AAW6T808"/>
<dbReference type="EMBL" id="JAROYP010000032">
    <property type="protein sequence ID" value="MDH5164466.1"/>
    <property type="molecule type" value="Genomic_DNA"/>
</dbReference>
<sequence>MVIGGTGMLSETSLWLVSKGYHVSVIGRNPNRMEKLIEKSLDKSLFTPVLVDYSDDNLLKKKLRYINEQNGEINLIIAWIHSYAKSALDIILREISNCNKVEWRLFHVLGSRMNLSDIKGELNIPPLCRYRQVQLGFIIEGENSRWLTNKEISQGVIESIKNDTLINIVGNIEPWEKRPLA</sequence>
<comment type="caution">
    <text evidence="1">The sequence shown here is derived from an EMBL/GenBank/DDBJ whole genome shotgun (WGS) entry which is preliminary data.</text>
</comment>
<proteinExistence type="predicted"/>
<evidence type="ECO:0000313" key="1">
    <source>
        <dbReference type="EMBL" id="MDH5164466.1"/>
    </source>
</evidence>
<gene>
    <name evidence="1" type="ORF">P5X88_26390</name>
</gene>
<name>A0AAW6T808_9BACI</name>